<evidence type="ECO:0000256" key="10">
    <source>
        <dbReference type="ARBA" id="ARBA00024331"/>
    </source>
</evidence>
<dbReference type="HAMAP" id="MF_01855">
    <property type="entry name" value="FBPase_class1"/>
    <property type="match status" value="1"/>
</dbReference>
<sequence length="340" mass="36569">MAAKGGETDDLKTDIVTLTAHILAGQQVHKDATGDLTILLASISTACKWISNVVRKAELLNVIGVTGTTNVQEENVQKLDILSNEIMINMLKGCGKASLLISEENEEPIYCDGQHGKYCVVFDPLDGSSNIDCGVSVGTIFGVYKVKDGSAKATLADVLCPGSELIAGGYCMYGSSTVLVLAMGGNVNGYTLDPNIGEFLLTHRDMKLGKKKIYSLNEGYANSFDPAIKGYLDTLKFPSENQVGKFTPYSARYVGSMVADMHRTLLYGGVFLYPGAKLRMLYECFPMALLVEAAGGKASNGTTRILDLVPKAIHDRSCIFLGTSSEVDAIEEWFAKTAKK</sequence>
<gene>
    <name evidence="16" type="ORF">BDEG_24574</name>
</gene>
<reference evidence="16 17" key="1">
    <citation type="submission" date="2006-10" db="EMBL/GenBank/DDBJ databases">
        <title>The Genome Sequence of Batrachochytrium dendrobatidis JEL423.</title>
        <authorList>
            <consortium name="The Broad Institute Genome Sequencing Platform"/>
            <person name="Birren B."/>
            <person name="Lander E."/>
            <person name="Galagan J."/>
            <person name="Cuomo C."/>
            <person name="Devon K."/>
            <person name="Jaffe D."/>
            <person name="Butler J."/>
            <person name="Alvarez P."/>
            <person name="Gnerre S."/>
            <person name="Grabherr M."/>
            <person name="Kleber M."/>
            <person name="Mauceli E."/>
            <person name="Brockman W."/>
            <person name="Young S."/>
            <person name="LaButti K."/>
            <person name="Sykes S."/>
            <person name="DeCaprio D."/>
            <person name="Crawford M."/>
            <person name="Koehrsen M."/>
            <person name="Engels R."/>
            <person name="Montgomery P."/>
            <person name="Pearson M."/>
            <person name="Howarth C."/>
            <person name="Larson L."/>
            <person name="White J."/>
            <person name="O'Leary S."/>
            <person name="Kodira C."/>
            <person name="Zeng Q."/>
            <person name="Yandava C."/>
            <person name="Alvarado L."/>
            <person name="Longcore J."/>
            <person name="James T."/>
        </authorList>
    </citation>
    <scope>NUCLEOTIDE SEQUENCE [LARGE SCALE GENOMIC DNA]</scope>
    <source>
        <strain evidence="16 17">JEL423</strain>
    </source>
</reference>
<evidence type="ECO:0000313" key="16">
    <source>
        <dbReference type="EMBL" id="OAJ40887.1"/>
    </source>
</evidence>
<dbReference type="VEuPathDB" id="FungiDB:BDEG_24574"/>
<dbReference type="Proteomes" id="UP000077115">
    <property type="component" value="Unassembled WGS sequence"/>
</dbReference>
<accession>A0A177WLB0</accession>
<evidence type="ECO:0000259" key="15">
    <source>
        <dbReference type="Pfam" id="PF18913"/>
    </source>
</evidence>
<name>A0A177WLB0_BATDL</name>
<dbReference type="FunFam" id="3.30.540.10:FF:000002">
    <property type="entry name" value="Fructose-1,6-bisphosphatase class 1"/>
    <property type="match status" value="1"/>
</dbReference>
<dbReference type="PIRSF" id="PIRSF500210">
    <property type="entry name" value="FBPtase"/>
    <property type="match status" value="1"/>
</dbReference>
<dbReference type="PRINTS" id="PR00115">
    <property type="entry name" value="F16BPHPHTASE"/>
</dbReference>
<keyword evidence="6" id="KW-0479">Metal-binding</keyword>
<comment type="similarity">
    <text evidence="3 13">Belongs to the FBPase class 1 family.</text>
</comment>
<evidence type="ECO:0000256" key="13">
    <source>
        <dbReference type="RuleBase" id="RU000508"/>
    </source>
</evidence>
<evidence type="ECO:0000256" key="8">
    <source>
        <dbReference type="ARBA" id="ARBA00022842"/>
    </source>
</evidence>
<dbReference type="InterPro" id="IPR033391">
    <property type="entry name" value="FBPase_N"/>
</dbReference>
<dbReference type="GO" id="GO:0005986">
    <property type="term" value="P:sucrose biosynthetic process"/>
    <property type="evidence" value="ECO:0007669"/>
    <property type="project" value="TreeGrafter"/>
</dbReference>
<evidence type="ECO:0000256" key="5">
    <source>
        <dbReference type="ARBA" id="ARBA00013093"/>
    </source>
</evidence>
<reference evidence="16 17" key="2">
    <citation type="submission" date="2016-05" db="EMBL/GenBank/DDBJ databases">
        <title>Lineage-specific infection strategies underlie the spectrum of fungal disease in amphibians.</title>
        <authorList>
            <person name="Cuomo C.A."/>
            <person name="Farrer R.A."/>
            <person name="James T."/>
            <person name="Longcore J."/>
            <person name="Birren B."/>
        </authorList>
    </citation>
    <scope>NUCLEOTIDE SEQUENCE [LARGE SCALE GENOMIC DNA]</scope>
    <source>
        <strain evidence="16 17">JEL423</strain>
    </source>
</reference>
<feature type="domain" description="Fructose-1-6-bisphosphatase class I N-terminal" evidence="14">
    <location>
        <begin position="17"/>
        <end position="203"/>
    </location>
</feature>
<dbReference type="InterPro" id="IPR028343">
    <property type="entry name" value="FBPtase"/>
</dbReference>
<keyword evidence="7 13" id="KW-0378">Hydrolase</keyword>
<dbReference type="STRING" id="403673.A0A177WLB0"/>
<dbReference type="Gene3D" id="3.40.190.80">
    <property type="match status" value="1"/>
</dbReference>
<feature type="domain" description="Fructose-1-6-bisphosphatase class 1 C-terminal" evidence="15">
    <location>
        <begin position="210"/>
        <end position="333"/>
    </location>
</feature>
<dbReference type="GO" id="GO:0006002">
    <property type="term" value="P:fructose 6-phosphate metabolic process"/>
    <property type="evidence" value="ECO:0007669"/>
    <property type="project" value="TreeGrafter"/>
</dbReference>
<comment type="catalytic activity">
    <reaction evidence="1">
        <text>beta-D-fructose 1,6-bisphosphate + H2O = beta-D-fructose 6-phosphate + phosphate</text>
        <dbReference type="Rhea" id="RHEA:11064"/>
        <dbReference type="ChEBI" id="CHEBI:15377"/>
        <dbReference type="ChEBI" id="CHEBI:32966"/>
        <dbReference type="ChEBI" id="CHEBI:43474"/>
        <dbReference type="ChEBI" id="CHEBI:57634"/>
        <dbReference type="EC" id="3.1.3.11"/>
    </reaction>
</comment>
<dbReference type="Gene3D" id="3.30.540.10">
    <property type="entry name" value="Fructose-1,6-Bisphosphatase, subunit A, domain 1"/>
    <property type="match status" value="1"/>
</dbReference>
<dbReference type="PIRSF" id="PIRSF000904">
    <property type="entry name" value="FBPtase_SBPase"/>
    <property type="match status" value="1"/>
</dbReference>
<keyword evidence="8" id="KW-0460">Magnesium</keyword>
<organism evidence="16 17">
    <name type="scientific">Batrachochytrium dendrobatidis (strain JEL423)</name>
    <dbReference type="NCBI Taxonomy" id="403673"/>
    <lineage>
        <taxon>Eukaryota</taxon>
        <taxon>Fungi</taxon>
        <taxon>Fungi incertae sedis</taxon>
        <taxon>Chytridiomycota</taxon>
        <taxon>Chytridiomycota incertae sedis</taxon>
        <taxon>Chytridiomycetes</taxon>
        <taxon>Rhizophydiales</taxon>
        <taxon>Rhizophydiales incertae sedis</taxon>
        <taxon>Batrachochytrium</taxon>
    </lineage>
</organism>
<dbReference type="InterPro" id="IPR000146">
    <property type="entry name" value="FBPase_class-1"/>
</dbReference>
<dbReference type="PANTHER" id="PTHR11556">
    <property type="entry name" value="FRUCTOSE-1,6-BISPHOSPHATASE-RELATED"/>
    <property type="match status" value="1"/>
</dbReference>
<dbReference type="Pfam" id="PF18913">
    <property type="entry name" value="FBPase_C"/>
    <property type="match status" value="1"/>
</dbReference>
<dbReference type="GO" id="GO:0005829">
    <property type="term" value="C:cytosol"/>
    <property type="evidence" value="ECO:0007669"/>
    <property type="project" value="TreeGrafter"/>
</dbReference>
<keyword evidence="9 13" id="KW-0119">Carbohydrate metabolism</keyword>
<dbReference type="eggNOG" id="KOG1458">
    <property type="taxonomic scope" value="Eukaryota"/>
</dbReference>
<evidence type="ECO:0000256" key="9">
    <source>
        <dbReference type="ARBA" id="ARBA00023277"/>
    </source>
</evidence>
<evidence type="ECO:0000256" key="11">
    <source>
        <dbReference type="ARBA" id="ARBA00032973"/>
    </source>
</evidence>
<evidence type="ECO:0000256" key="12">
    <source>
        <dbReference type="ARBA" id="ARBA00070480"/>
    </source>
</evidence>
<dbReference type="OrthoDB" id="10256725at2759"/>
<dbReference type="GO" id="GO:0042132">
    <property type="term" value="F:fructose 1,6-bisphosphate 1-phosphatase activity"/>
    <property type="evidence" value="ECO:0007669"/>
    <property type="project" value="UniProtKB-EC"/>
</dbReference>
<dbReference type="GO" id="GO:0006094">
    <property type="term" value="P:gluconeogenesis"/>
    <property type="evidence" value="ECO:0007669"/>
    <property type="project" value="TreeGrafter"/>
</dbReference>
<dbReference type="GO" id="GO:0030388">
    <property type="term" value="P:fructose 1,6-bisphosphate metabolic process"/>
    <property type="evidence" value="ECO:0007669"/>
    <property type="project" value="TreeGrafter"/>
</dbReference>
<dbReference type="CDD" id="cd00354">
    <property type="entry name" value="FBPase"/>
    <property type="match status" value="1"/>
</dbReference>
<dbReference type="InterPro" id="IPR020548">
    <property type="entry name" value="Fructose_bisphosphatase_AS"/>
</dbReference>
<evidence type="ECO:0000256" key="4">
    <source>
        <dbReference type="ARBA" id="ARBA00011881"/>
    </source>
</evidence>
<dbReference type="FunFam" id="3.40.190.80:FF:000001">
    <property type="entry name" value="Fructose-1,6-bisphosphatase class 1"/>
    <property type="match status" value="1"/>
</dbReference>
<dbReference type="PROSITE" id="PS00124">
    <property type="entry name" value="FBPASE"/>
    <property type="match status" value="1"/>
</dbReference>
<proteinExistence type="inferred from homology"/>
<dbReference type="EMBL" id="DS022305">
    <property type="protein sequence ID" value="OAJ40887.1"/>
    <property type="molecule type" value="Genomic_DNA"/>
</dbReference>
<dbReference type="EC" id="3.1.3.11" evidence="5"/>
<dbReference type="GO" id="GO:0046872">
    <property type="term" value="F:metal ion binding"/>
    <property type="evidence" value="ECO:0007669"/>
    <property type="project" value="UniProtKB-KW"/>
</dbReference>
<dbReference type="Pfam" id="PF00316">
    <property type="entry name" value="FBPase"/>
    <property type="match status" value="1"/>
</dbReference>
<comment type="cofactor">
    <cofactor evidence="2">
        <name>Mg(2+)</name>
        <dbReference type="ChEBI" id="CHEBI:18420"/>
    </cofactor>
</comment>
<evidence type="ECO:0000256" key="7">
    <source>
        <dbReference type="ARBA" id="ARBA00022801"/>
    </source>
</evidence>
<dbReference type="SUPFAM" id="SSF56655">
    <property type="entry name" value="Carbohydrate phosphatase"/>
    <property type="match status" value="1"/>
</dbReference>
<comment type="pathway">
    <text evidence="10">Carbohydrate biosynthesis.</text>
</comment>
<dbReference type="PANTHER" id="PTHR11556:SF1">
    <property type="entry name" value="FRUCTOSE-BISPHOSPHATASE"/>
    <property type="match status" value="1"/>
</dbReference>
<evidence type="ECO:0000259" key="14">
    <source>
        <dbReference type="Pfam" id="PF00316"/>
    </source>
</evidence>
<dbReference type="AlphaFoldDB" id="A0A177WLB0"/>
<evidence type="ECO:0000256" key="1">
    <source>
        <dbReference type="ARBA" id="ARBA00001273"/>
    </source>
</evidence>
<evidence type="ECO:0000256" key="2">
    <source>
        <dbReference type="ARBA" id="ARBA00001946"/>
    </source>
</evidence>
<evidence type="ECO:0000313" key="17">
    <source>
        <dbReference type="Proteomes" id="UP000077115"/>
    </source>
</evidence>
<evidence type="ECO:0000256" key="3">
    <source>
        <dbReference type="ARBA" id="ARBA00010941"/>
    </source>
</evidence>
<dbReference type="InterPro" id="IPR044015">
    <property type="entry name" value="FBPase_C_dom"/>
</dbReference>
<dbReference type="GO" id="GO:0006000">
    <property type="term" value="P:fructose metabolic process"/>
    <property type="evidence" value="ECO:0007669"/>
    <property type="project" value="TreeGrafter"/>
</dbReference>
<evidence type="ECO:0000256" key="6">
    <source>
        <dbReference type="ARBA" id="ARBA00022723"/>
    </source>
</evidence>
<protein>
    <recommendedName>
        <fullName evidence="12">Fructose-1,6-bisphosphatase</fullName>
        <ecNumber evidence="5">3.1.3.11</ecNumber>
    </recommendedName>
    <alternativeName>
        <fullName evidence="11">D-fructose-1,6-bisphosphate 1-phosphohydrolase</fullName>
    </alternativeName>
</protein>
<comment type="subunit">
    <text evidence="4">Homotetramer.</text>
</comment>